<protein>
    <recommendedName>
        <fullName evidence="1">Histone acetyltransferase Rv0428c-like SH3 domain-containing protein</fullName>
    </recommendedName>
</protein>
<keyword evidence="3" id="KW-1185">Reference proteome</keyword>
<dbReference type="Proteomes" id="UP000662111">
    <property type="component" value="Unassembled WGS sequence"/>
</dbReference>
<proteinExistence type="predicted"/>
<evidence type="ECO:0000259" key="1">
    <source>
        <dbReference type="Pfam" id="PF24551"/>
    </source>
</evidence>
<dbReference type="Pfam" id="PF24551">
    <property type="entry name" value="SH3_Rv0428c"/>
    <property type="match status" value="1"/>
</dbReference>
<name>A0ABQ2F3Q6_9MICO</name>
<dbReference type="InterPro" id="IPR056934">
    <property type="entry name" value="SH3_Rv0428c"/>
</dbReference>
<reference evidence="3" key="1">
    <citation type="journal article" date="2019" name="Int. J. Syst. Evol. Microbiol.">
        <title>The Global Catalogue of Microorganisms (GCM) 10K type strain sequencing project: providing services to taxonomists for standard genome sequencing and annotation.</title>
        <authorList>
            <consortium name="The Broad Institute Genomics Platform"/>
            <consortium name="The Broad Institute Genome Sequencing Center for Infectious Disease"/>
            <person name="Wu L."/>
            <person name="Ma J."/>
        </authorList>
    </citation>
    <scope>NUCLEOTIDE SEQUENCE [LARGE SCALE GENOMIC DNA]</scope>
    <source>
        <strain evidence="3">CGMCC 1.5362</strain>
    </source>
</reference>
<accession>A0ABQ2F3Q6</accession>
<comment type="caution">
    <text evidence="2">The sequence shown here is derived from an EMBL/GenBank/DDBJ whole genome shotgun (WGS) entry which is preliminary data.</text>
</comment>
<evidence type="ECO:0000313" key="3">
    <source>
        <dbReference type="Proteomes" id="UP000662111"/>
    </source>
</evidence>
<sequence>MSTSDLSSVPLGERVTVRHRLPDGRATDAVGVLSARDETSVTLQTRRGQVRVLLASVVVHRRVRPAPWRIDTFLRGAGVAVLGHDGLLLTDGGDGTPSAVATLVDALRGSGVPVVVLADGSGRGPQALARAGLEGVVPLLLEVAAPSDLAPDYAAVHGGVEQRLGRELARPQVRLTDDRPDRVAAARAAGWQARIFTPPA</sequence>
<feature type="domain" description="Histone acetyltransferase Rv0428c-like SH3" evidence="1">
    <location>
        <begin position="10"/>
        <end position="61"/>
    </location>
</feature>
<dbReference type="RefSeq" id="WP_022921125.1">
    <property type="nucleotide sequence ID" value="NZ_BMLB01000001.1"/>
</dbReference>
<dbReference type="EMBL" id="BMLB01000001">
    <property type="protein sequence ID" value="GGK56392.1"/>
    <property type="molecule type" value="Genomic_DNA"/>
</dbReference>
<evidence type="ECO:0000313" key="2">
    <source>
        <dbReference type="EMBL" id="GGK56392.1"/>
    </source>
</evidence>
<organism evidence="2 3">
    <name type="scientific">Ornithinimicrobium pekingense</name>
    <dbReference type="NCBI Taxonomy" id="384677"/>
    <lineage>
        <taxon>Bacteria</taxon>
        <taxon>Bacillati</taxon>
        <taxon>Actinomycetota</taxon>
        <taxon>Actinomycetes</taxon>
        <taxon>Micrococcales</taxon>
        <taxon>Ornithinimicrobiaceae</taxon>
        <taxon>Ornithinimicrobium</taxon>
    </lineage>
</organism>
<gene>
    <name evidence="2" type="ORF">GCM10011509_00970</name>
</gene>